<dbReference type="SUPFAM" id="SSF103481">
    <property type="entry name" value="Multidrug resistance efflux transporter EmrE"/>
    <property type="match status" value="2"/>
</dbReference>
<comment type="similarity">
    <text evidence="2">Belongs to the EamA transporter family.</text>
</comment>
<keyword evidence="4 6" id="KW-1133">Transmembrane helix</keyword>
<name>A0A6N7EF57_9MICO</name>
<dbReference type="EMBL" id="WHPC01000024">
    <property type="protein sequence ID" value="MPV37042.1"/>
    <property type="molecule type" value="Genomic_DNA"/>
</dbReference>
<evidence type="ECO:0000256" key="6">
    <source>
        <dbReference type="SAM" id="Phobius"/>
    </source>
</evidence>
<keyword evidence="3 6" id="KW-0812">Transmembrane</keyword>
<keyword evidence="5 6" id="KW-0472">Membrane</keyword>
<reference evidence="8 9" key="1">
    <citation type="submission" date="2019-10" db="EMBL/GenBank/DDBJ databases">
        <title>Georgenia wutianyii sp. nov. and Georgenia yuyongxinii sp. nov. isolated from plateau pika (Ochotona curzoniae) in the Qinghai-Tibet plateau of China.</title>
        <authorList>
            <person name="Tian Z."/>
        </authorList>
    </citation>
    <scope>NUCLEOTIDE SEQUENCE [LARGE SCALE GENOMIC DNA]</scope>
    <source>
        <strain evidence="8 9">JCM 19765</strain>
    </source>
</reference>
<feature type="transmembrane region" description="Helical" evidence="6">
    <location>
        <begin position="177"/>
        <end position="196"/>
    </location>
</feature>
<accession>A0A6N7EF57</accession>
<evidence type="ECO:0000256" key="4">
    <source>
        <dbReference type="ARBA" id="ARBA00022989"/>
    </source>
</evidence>
<comment type="subcellular location">
    <subcellularLocation>
        <location evidence="1">Membrane</location>
        <topology evidence="1">Multi-pass membrane protein</topology>
    </subcellularLocation>
</comment>
<dbReference type="Proteomes" id="UP000437709">
    <property type="component" value="Unassembled WGS sequence"/>
</dbReference>
<feature type="transmembrane region" description="Helical" evidence="6">
    <location>
        <begin position="262"/>
        <end position="279"/>
    </location>
</feature>
<dbReference type="OrthoDB" id="5430053at2"/>
<organism evidence="8 9">
    <name type="scientific">Georgenia subflava</name>
    <dbReference type="NCBI Taxonomy" id="1622177"/>
    <lineage>
        <taxon>Bacteria</taxon>
        <taxon>Bacillati</taxon>
        <taxon>Actinomycetota</taxon>
        <taxon>Actinomycetes</taxon>
        <taxon>Micrococcales</taxon>
        <taxon>Bogoriellaceae</taxon>
        <taxon>Georgenia</taxon>
    </lineage>
</organism>
<feature type="transmembrane region" description="Helical" evidence="6">
    <location>
        <begin position="93"/>
        <end position="113"/>
    </location>
</feature>
<evidence type="ECO:0000256" key="3">
    <source>
        <dbReference type="ARBA" id="ARBA00022692"/>
    </source>
</evidence>
<dbReference type="InterPro" id="IPR000620">
    <property type="entry name" value="EamA_dom"/>
</dbReference>
<feature type="transmembrane region" description="Helical" evidence="6">
    <location>
        <begin position="67"/>
        <end position="87"/>
    </location>
</feature>
<gene>
    <name evidence="8" type="ORF">GB881_08260</name>
</gene>
<dbReference type="Pfam" id="PF00892">
    <property type="entry name" value="EamA"/>
    <property type="match status" value="2"/>
</dbReference>
<evidence type="ECO:0000256" key="1">
    <source>
        <dbReference type="ARBA" id="ARBA00004141"/>
    </source>
</evidence>
<dbReference type="RefSeq" id="WP_152193678.1">
    <property type="nucleotide sequence ID" value="NZ_VUKD01000001.1"/>
</dbReference>
<comment type="caution">
    <text evidence="8">The sequence shown here is derived from an EMBL/GenBank/DDBJ whole genome shotgun (WGS) entry which is preliminary data.</text>
</comment>
<keyword evidence="9" id="KW-1185">Reference proteome</keyword>
<evidence type="ECO:0000259" key="7">
    <source>
        <dbReference type="Pfam" id="PF00892"/>
    </source>
</evidence>
<evidence type="ECO:0000313" key="9">
    <source>
        <dbReference type="Proteomes" id="UP000437709"/>
    </source>
</evidence>
<evidence type="ECO:0000313" key="8">
    <source>
        <dbReference type="EMBL" id="MPV37042.1"/>
    </source>
</evidence>
<evidence type="ECO:0000256" key="2">
    <source>
        <dbReference type="ARBA" id="ARBA00007362"/>
    </source>
</evidence>
<dbReference type="PANTHER" id="PTHR32322">
    <property type="entry name" value="INNER MEMBRANE TRANSPORTER"/>
    <property type="match status" value="1"/>
</dbReference>
<feature type="domain" description="EamA" evidence="7">
    <location>
        <begin position="13"/>
        <end position="136"/>
    </location>
</feature>
<feature type="transmembrane region" description="Helical" evidence="6">
    <location>
        <begin position="148"/>
        <end position="165"/>
    </location>
</feature>
<sequence length="299" mass="30635">MPSSTARALTISTVLAPVVWGTTYATTTLFLPDGHPLWSGVLRALPAGLIALALSRSLPRGAWWWRSLVLGTLNIGAFFPLLFVAAYLLPGGIAAVLGATSPLIIAALALPLLGERPTWWRLGWGVLAVVGVALAVLGPAVALNPVGVLAGVVGTTSMALGTVLSKRWGRPAGPVAYAGWQLTAGGLVILPVALWLEGPPPELDAAAVGGYLWLGLVGALVAYVLWFRGVGRLPVGAVAFLPLVSPLVATVLGWAVLDESLTAVQASGLALALVAVTCAQQVPVRLTRVPAGATLEKIA</sequence>
<feature type="transmembrane region" description="Helical" evidence="6">
    <location>
        <begin position="208"/>
        <end position="226"/>
    </location>
</feature>
<feature type="transmembrane region" description="Helical" evidence="6">
    <location>
        <begin position="233"/>
        <end position="256"/>
    </location>
</feature>
<dbReference type="AlphaFoldDB" id="A0A6N7EF57"/>
<feature type="domain" description="EamA" evidence="7">
    <location>
        <begin position="147"/>
        <end position="277"/>
    </location>
</feature>
<evidence type="ECO:0000256" key="5">
    <source>
        <dbReference type="ARBA" id="ARBA00023136"/>
    </source>
</evidence>
<feature type="transmembrane region" description="Helical" evidence="6">
    <location>
        <begin position="37"/>
        <end position="55"/>
    </location>
</feature>
<dbReference type="PANTHER" id="PTHR32322:SF2">
    <property type="entry name" value="EAMA DOMAIN-CONTAINING PROTEIN"/>
    <property type="match status" value="1"/>
</dbReference>
<protein>
    <submittedName>
        <fullName evidence="8">EamA family transporter</fullName>
    </submittedName>
</protein>
<dbReference type="InterPro" id="IPR050638">
    <property type="entry name" value="AA-Vitamin_Transporters"/>
</dbReference>
<dbReference type="InterPro" id="IPR037185">
    <property type="entry name" value="EmrE-like"/>
</dbReference>
<proteinExistence type="inferred from homology"/>
<feature type="transmembrane region" description="Helical" evidence="6">
    <location>
        <begin position="122"/>
        <end position="142"/>
    </location>
</feature>
<dbReference type="GO" id="GO:0016020">
    <property type="term" value="C:membrane"/>
    <property type="evidence" value="ECO:0007669"/>
    <property type="project" value="UniProtKB-SubCell"/>
</dbReference>